<feature type="transmembrane region" description="Helical" evidence="1">
    <location>
        <begin position="37"/>
        <end position="59"/>
    </location>
</feature>
<dbReference type="OrthoDB" id="4966104at2"/>
<evidence type="ECO:0000313" key="3">
    <source>
        <dbReference type="Proteomes" id="UP000280935"/>
    </source>
</evidence>
<accession>A0A3P1WVV2</accession>
<keyword evidence="1" id="KW-0812">Transmembrane</keyword>
<name>A0A3P1WVV2_9ACTN</name>
<dbReference type="RefSeq" id="WP_125227036.1">
    <property type="nucleotide sequence ID" value="NZ_RQYT01000004.1"/>
</dbReference>
<reference evidence="2 3" key="1">
    <citation type="submission" date="2018-11" db="EMBL/GenBank/DDBJ databases">
        <title>Genomes From Bacteria Associated with the Canine Oral Cavity: a Test Case for Automated Genome-Based Taxonomic Assignment.</title>
        <authorList>
            <person name="Coil D.A."/>
            <person name="Jospin G."/>
            <person name="Darling A.E."/>
            <person name="Wallis C."/>
            <person name="Davis I.J."/>
            <person name="Harris S."/>
            <person name="Eisen J.A."/>
            <person name="Holcombe L.J."/>
            <person name="O'Flynn C."/>
        </authorList>
    </citation>
    <scope>NUCLEOTIDE SEQUENCE [LARGE SCALE GENOMIC DNA]</scope>
    <source>
        <strain evidence="2 3">OH2822_COT-296</strain>
    </source>
</reference>
<evidence type="ECO:0000313" key="2">
    <source>
        <dbReference type="EMBL" id="RRD50764.1"/>
    </source>
</evidence>
<organism evidence="2 3">
    <name type="scientific">Arachnia propionica</name>
    <dbReference type="NCBI Taxonomy" id="1750"/>
    <lineage>
        <taxon>Bacteria</taxon>
        <taxon>Bacillati</taxon>
        <taxon>Actinomycetota</taxon>
        <taxon>Actinomycetes</taxon>
        <taxon>Propionibacteriales</taxon>
        <taxon>Propionibacteriaceae</taxon>
        <taxon>Arachnia</taxon>
    </lineage>
</organism>
<proteinExistence type="predicted"/>
<evidence type="ECO:0000256" key="1">
    <source>
        <dbReference type="SAM" id="Phobius"/>
    </source>
</evidence>
<sequence>MILVFRGWGGLGLGLPLLGAIVGVASAAGMKLEGQLFMTFAGIGALLGGAAAFLLGTYLNKNVPQRKAAQYEVERRTELQGLVDEGQFQVSPGAAVPKSREEGYGQAELLLAREVEEVRKTLTNRHTLYGIPMQWIGIVGGAIGIGIIIAGLFGN</sequence>
<dbReference type="EMBL" id="RQYT01000004">
    <property type="protein sequence ID" value="RRD50764.1"/>
    <property type="molecule type" value="Genomic_DNA"/>
</dbReference>
<dbReference type="Proteomes" id="UP000280935">
    <property type="component" value="Unassembled WGS sequence"/>
</dbReference>
<dbReference type="AlphaFoldDB" id="A0A3P1WVV2"/>
<protein>
    <submittedName>
        <fullName evidence="2">Uncharacterized protein</fullName>
    </submittedName>
</protein>
<keyword evidence="1" id="KW-1133">Transmembrane helix</keyword>
<gene>
    <name evidence="2" type="ORF">EII35_03270</name>
</gene>
<comment type="caution">
    <text evidence="2">The sequence shown here is derived from an EMBL/GenBank/DDBJ whole genome shotgun (WGS) entry which is preliminary data.</text>
</comment>
<keyword evidence="1" id="KW-0472">Membrane</keyword>
<feature type="transmembrane region" description="Helical" evidence="1">
    <location>
        <begin position="135"/>
        <end position="154"/>
    </location>
</feature>